<evidence type="ECO:0000256" key="4">
    <source>
        <dbReference type="ARBA" id="ARBA00023136"/>
    </source>
</evidence>
<gene>
    <name evidence="9" type="ORF">GWR21_04485</name>
</gene>
<dbReference type="Gene3D" id="1.25.40.390">
    <property type="match status" value="1"/>
</dbReference>
<dbReference type="RefSeq" id="WP_162330588.1">
    <property type="nucleotide sequence ID" value="NZ_CP048113.1"/>
</dbReference>
<evidence type="ECO:0000313" key="10">
    <source>
        <dbReference type="Proteomes" id="UP000476411"/>
    </source>
</evidence>
<dbReference type="Proteomes" id="UP000476411">
    <property type="component" value="Chromosome"/>
</dbReference>
<feature type="domain" description="RagB/SusD" evidence="7">
    <location>
        <begin position="339"/>
        <end position="466"/>
    </location>
</feature>
<dbReference type="KEGG" id="chih:GWR21_04485"/>
<dbReference type="InterPro" id="IPR011990">
    <property type="entry name" value="TPR-like_helical_dom_sf"/>
</dbReference>
<organism evidence="9 10">
    <name type="scientific">Chitinophaga agri</name>
    <dbReference type="NCBI Taxonomy" id="2703787"/>
    <lineage>
        <taxon>Bacteria</taxon>
        <taxon>Pseudomonadati</taxon>
        <taxon>Bacteroidota</taxon>
        <taxon>Chitinophagia</taxon>
        <taxon>Chitinophagales</taxon>
        <taxon>Chitinophagaceae</taxon>
        <taxon>Chitinophaga</taxon>
    </lineage>
</organism>
<dbReference type="Pfam" id="PF07980">
    <property type="entry name" value="SusD_RagB"/>
    <property type="match status" value="1"/>
</dbReference>
<name>A0A6B9ZCP3_9BACT</name>
<evidence type="ECO:0000256" key="6">
    <source>
        <dbReference type="SAM" id="SignalP"/>
    </source>
</evidence>
<feature type="chain" id="PRO_5025467110" evidence="6">
    <location>
        <begin position="21"/>
        <end position="467"/>
    </location>
</feature>
<dbReference type="GO" id="GO:0009279">
    <property type="term" value="C:cell outer membrane"/>
    <property type="evidence" value="ECO:0007669"/>
    <property type="project" value="UniProtKB-SubCell"/>
</dbReference>
<reference evidence="9 10" key="1">
    <citation type="submission" date="2020-01" db="EMBL/GenBank/DDBJ databases">
        <title>Complete genome sequence of Chitinophaga sp. H33E-04 isolated from quinoa roots.</title>
        <authorList>
            <person name="Weon H.-Y."/>
            <person name="Lee S.A."/>
        </authorList>
    </citation>
    <scope>NUCLEOTIDE SEQUENCE [LARGE SCALE GENOMIC DNA]</scope>
    <source>
        <strain evidence="9 10">H33E-04</strain>
    </source>
</reference>
<evidence type="ECO:0000313" key="9">
    <source>
        <dbReference type="EMBL" id="QHS58885.1"/>
    </source>
</evidence>
<keyword evidence="10" id="KW-1185">Reference proteome</keyword>
<dbReference type="AlphaFoldDB" id="A0A6B9ZCP3"/>
<evidence type="ECO:0000256" key="3">
    <source>
        <dbReference type="ARBA" id="ARBA00022729"/>
    </source>
</evidence>
<dbReference type="CDD" id="cd08977">
    <property type="entry name" value="SusD"/>
    <property type="match status" value="1"/>
</dbReference>
<feature type="domain" description="SusD-like N-terminal" evidence="8">
    <location>
        <begin position="89"/>
        <end position="227"/>
    </location>
</feature>
<evidence type="ECO:0000256" key="2">
    <source>
        <dbReference type="ARBA" id="ARBA00006275"/>
    </source>
</evidence>
<dbReference type="EMBL" id="CP048113">
    <property type="protein sequence ID" value="QHS58885.1"/>
    <property type="molecule type" value="Genomic_DNA"/>
</dbReference>
<keyword evidence="3 6" id="KW-0732">Signal</keyword>
<dbReference type="InterPro" id="IPR033985">
    <property type="entry name" value="SusD-like_N"/>
</dbReference>
<evidence type="ECO:0000256" key="5">
    <source>
        <dbReference type="ARBA" id="ARBA00023237"/>
    </source>
</evidence>
<proteinExistence type="inferred from homology"/>
<evidence type="ECO:0000259" key="7">
    <source>
        <dbReference type="Pfam" id="PF07980"/>
    </source>
</evidence>
<comment type="similarity">
    <text evidence="2">Belongs to the SusD family.</text>
</comment>
<comment type="subcellular location">
    <subcellularLocation>
        <location evidence="1">Cell outer membrane</location>
    </subcellularLocation>
</comment>
<protein>
    <submittedName>
        <fullName evidence="9">RagB/SusD family nutrient uptake outer membrane protein</fullName>
    </submittedName>
</protein>
<keyword evidence="4" id="KW-0472">Membrane</keyword>
<sequence>MNRMKIILKYLLLMILPASCWTGCAKLLDVPVPDGKTTGREVFNNKDSATAAVLGIYAAISSTNNPLSGAASVFNSVYVDDLIYTGSQRQINDFYVSNIATDNTLLQTIFWAPVYKYIYSTNACIKGLAESDELTSELKNQLTGECKFLRALLYFNLIRCFGDVPLVQSTLYMENEQMPRTSVGQVENFIIEDLKAAKSLLSSAYPSADRVRANRWCAGALLAEFYLYRKEWALADKEASEVINAGYYHLEDIEKVFLSGSKEAIFQLQPVLIGHNTMEANWLVPSGTGRPVFALTTSLSAAFESGDKRKKGWIGSKTVSSGIYEYVFKYRQRLDFSSNFKLTEFSAVLRLAAIYLARAEARTALGQLPDAINDLDMVRQRAGLPLIAVEYPSIPANELAEKIQHERRVELFAEFGYRLYDLKRTDRINEVMKTTKPDHWVETDTLWPIPASEIMLNPLLLQNKGYK</sequence>
<dbReference type="SUPFAM" id="SSF48452">
    <property type="entry name" value="TPR-like"/>
    <property type="match status" value="1"/>
</dbReference>
<dbReference type="InterPro" id="IPR012944">
    <property type="entry name" value="SusD_RagB_dom"/>
</dbReference>
<keyword evidence="5" id="KW-0998">Cell outer membrane</keyword>
<accession>A0A6B9ZCP3</accession>
<feature type="signal peptide" evidence="6">
    <location>
        <begin position="1"/>
        <end position="20"/>
    </location>
</feature>
<dbReference type="Pfam" id="PF14322">
    <property type="entry name" value="SusD-like_3"/>
    <property type="match status" value="1"/>
</dbReference>
<evidence type="ECO:0000256" key="1">
    <source>
        <dbReference type="ARBA" id="ARBA00004442"/>
    </source>
</evidence>
<evidence type="ECO:0000259" key="8">
    <source>
        <dbReference type="Pfam" id="PF14322"/>
    </source>
</evidence>